<organism evidence="1">
    <name type="scientific">bioreactor metagenome</name>
    <dbReference type="NCBI Taxonomy" id="1076179"/>
    <lineage>
        <taxon>unclassified sequences</taxon>
        <taxon>metagenomes</taxon>
        <taxon>ecological metagenomes</taxon>
    </lineage>
</organism>
<proteinExistence type="predicted"/>
<reference evidence="1" key="1">
    <citation type="submission" date="2019-08" db="EMBL/GenBank/DDBJ databases">
        <authorList>
            <person name="Kucharzyk K."/>
            <person name="Murdoch R.W."/>
            <person name="Higgins S."/>
            <person name="Loffler F."/>
        </authorList>
    </citation>
    <scope>NUCLEOTIDE SEQUENCE</scope>
</reference>
<sequence length="279" mass="32487">MAKNGATATTHMIQYSPSGLLSLSALYRYYPISYNAMHAQAFSEGNRVQNENGLYIGATFSPLRKISVTTYLDIFRFPWLKEQMDKPSGGLDFYFLGTYAVDRNSNFELRYKIKQKEQNANYPDENSRTVLPYNTQKIRLRYNHTLNSGWDSKTTFDAALYHRKHFRKEKGYMLSQNIGYRGSNKIRGDFFAGYFRSDTYASRLYSYERNILSTFYMPSFYGKGVRWAASGRYNITPKLSLSAKIGRTRYFDRDTIGSGTELINGNSRTDLFTYLRWQF</sequence>
<dbReference type="AlphaFoldDB" id="A0A645AMG8"/>
<comment type="caution">
    <text evidence="1">The sequence shown here is derived from an EMBL/GenBank/DDBJ whole genome shotgun (WGS) entry which is preliminary data.</text>
</comment>
<protein>
    <submittedName>
        <fullName evidence="1">Uncharacterized protein</fullName>
    </submittedName>
</protein>
<evidence type="ECO:0000313" key="1">
    <source>
        <dbReference type="EMBL" id="MPM53938.1"/>
    </source>
</evidence>
<name>A0A645AMG8_9ZZZZ</name>
<dbReference type="EMBL" id="VSSQ01014570">
    <property type="protein sequence ID" value="MPM53938.1"/>
    <property type="molecule type" value="Genomic_DNA"/>
</dbReference>
<accession>A0A645AMG8</accession>
<gene>
    <name evidence="1" type="ORF">SDC9_100710</name>
</gene>